<accession>A0A852RS62</accession>
<feature type="transmembrane region" description="Helical" evidence="2">
    <location>
        <begin position="219"/>
        <end position="247"/>
    </location>
</feature>
<keyword evidence="2" id="KW-0472">Membrane</keyword>
<dbReference type="RefSeq" id="WP_179727985.1">
    <property type="nucleotide sequence ID" value="NZ_BAABEF010000001.1"/>
</dbReference>
<feature type="compositionally biased region" description="Low complexity" evidence="1">
    <location>
        <begin position="168"/>
        <end position="181"/>
    </location>
</feature>
<evidence type="ECO:0000313" key="4">
    <source>
        <dbReference type="Proteomes" id="UP000582231"/>
    </source>
</evidence>
<feature type="transmembrane region" description="Helical" evidence="2">
    <location>
        <begin position="12"/>
        <end position="30"/>
    </location>
</feature>
<organism evidence="3 4">
    <name type="scientific">Nocardioides kongjuensis</name>
    <dbReference type="NCBI Taxonomy" id="349522"/>
    <lineage>
        <taxon>Bacteria</taxon>
        <taxon>Bacillati</taxon>
        <taxon>Actinomycetota</taxon>
        <taxon>Actinomycetes</taxon>
        <taxon>Propionibacteriales</taxon>
        <taxon>Nocardioidaceae</taxon>
        <taxon>Nocardioides</taxon>
    </lineage>
</organism>
<name>A0A852RS62_9ACTN</name>
<protein>
    <recommendedName>
        <fullName evidence="5">DUF4064 domain-containing protein</fullName>
    </recommendedName>
</protein>
<evidence type="ECO:0000256" key="2">
    <source>
        <dbReference type="SAM" id="Phobius"/>
    </source>
</evidence>
<sequence length="357" mass="37016">MSEEQPRPGQATLAGALIIGGSVFVVLAAWQRISTLHTLAVQEELQKVLTEPMTADLGLDADGLATMIRVLCMVGAGAATASAILGIQVFKRSASARVALTALSPLLFVGGLATAGFLAPMVLAGIVLLWLQPTRDWYAGRPWAQRLEERQAARLNAIRSATRPVPPSRFDQPSQPSQPSRPVDHPVRQPGHLPGPVAGPVTGVAPPARGPVVGARPPALVAACAITCVVAVTIVLLVAGMVAYVSANSEKLFAEVMKDQPSWIDRSQVTEQDLVAGIYVLLAGVTACALGAIVLAALAFVGQNWARIVLAIGAGSGAAASLFLALGAWPLVILVAALAGATSLLLRPEVARWYAGR</sequence>
<feature type="transmembrane region" description="Helical" evidence="2">
    <location>
        <begin position="70"/>
        <end position="90"/>
    </location>
</feature>
<evidence type="ECO:0008006" key="5">
    <source>
        <dbReference type="Google" id="ProtNLM"/>
    </source>
</evidence>
<feature type="transmembrane region" description="Helical" evidence="2">
    <location>
        <begin position="331"/>
        <end position="347"/>
    </location>
</feature>
<dbReference type="AlphaFoldDB" id="A0A852RS62"/>
<gene>
    <name evidence="3" type="ORF">BJ958_003256</name>
</gene>
<evidence type="ECO:0000256" key="1">
    <source>
        <dbReference type="SAM" id="MobiDB-lite"/>
    </source>
</evidence>
<feature type="transmembrane region" description="Helical" evidence="2">
    <location>
        <begin position="102"/>
        <end position="131"/>
    </location>
</feature>
<comment type="caution">
    <text evidence="3">The sequence shown here is derived from an EMBL/GenBank/DDBJ whole genome shotgun (WGS) entry which is preliminary data.</text>
</comment>
<keyword evidence="2" id="KW-1133">Transmembrane helix</keyword>
<reference evidence="3 4" key="1">
    <citation type="submission" date="2020-07" db="EMBL/GenBank/DDBJ databases">
        <title>Sequencing the genomes of 1000 actinobacteria strains.</title>
        <authorList>
            <person name="Klenk H.-P."/>
        </authorList>
    </citation>
    <scope>NUCLEOTIDE SEQUENCE [LARGE SCALE GENOMIC DNA]</scope>
    <source>
        <strain evidence="3 4">DSM 19082</strain>
    </source>
</reference>
<evidence type="ECO:0000313" key="3">
    <source>
        <dbReference type="EMBL" id="NYD31710.1"/>
    </source>
</evidence>
<feature type="region of interest" description="Disordered" evidence="1">
    <location>
        <begin position="163"/>
        <end position="200"/>
    </location>
</feature>
<dbReference type="Proteomes" id="UP000582231">
    <property type="component" value="Unassembled WGS sequence"/>
</dbReference>
<keyword evidence="2" id="KW-0812">Transmembrane</keyword>
<dbReference type="EMBL" id="JACCBF010000001">
    <property type="protein sequence ID" value="NYD31710.1"/>
    <property type="molecule type" value="Genomic_DNA"/>
</dbReference>
<feature type="transmembrane region" description="Helical" evidence="2">
    <location>
        <begin position="276"/>
        <end position="301"/>
    </location>
</feature>
<proteinExistence type="predicted"/>
<keyword evidence="4" id="KW-1185">Reference proteome</keyword>